<proteinExistence type="predicted"/>
<feature type="region of interest" description="Disordered" evidence="1">
    <location>
        <begin position="1"/>
        <end position="30"/>
    </location>
</feature>
<reference evidence="2 3" key="1">
    <citation type="submission" date="2013-03" db="EMBL/GenBank/DDBJ databases">
        <title>The Genome Sequence of Cladophialophora carrionii CBS 160.54.</title>
        <authorList>
            <consortium name="The Broad Institute Genomics Platform"/>
            <person name="Cuomo C."/>
            <person name="de Hoog S."/>
            <person name="Gorbushina A."/>
            <person name="Walker B."/>
            <person name="Young S.K."/>
            <person name="Zeng Q."/>
            <person name="Gargeya S."/>
            <person name="Fitzgerald M."/>
            <person name="Haas B."/>
            <person name="Abouelleil A."/>
            <person name="Allen A.W."/>
            <person name="Alvarado L."/>
            <person name="Arachchi H.M."/>
            <person name="Berlin A.M."/>
            <person name="Chapman S.B."/>
            <person name="Gainer-Dewar J."/>
            <person name="Goldberg J."/>
            <person name="Griggs A."/>
            <person name="Gujja S."/>
            <person name="Hansen M."/>
            <person name="Howarth C."/>
            <person name="Imamovic A."/>
            <person name="Ireland A."/>
            <person name="Larimer J."/>
            <person name="McCowan C."/>
            <person name="Murphy C."/>
            <person name="Pearson M."/>
            <person name="Poon T.W."/>
            <person name="Priest M."/>
            <person name="Roberts A."/>
            <person name="Saif S."/>
            <person name="Shea T."/>
            <person name="Sisk P."/>
            <person name="Sykes S."/>
            <person name="Wortman J."/>
            <person name="Nusbaum C."/>
            <person name="Birren B."/>
        </authorList>
    </citation>
    <scope>NUCLEOTIDE SEQUENCE [LARGE SCALE GENOMIC DNA]</scope>
    <source>
        <strain evidence="2 3">CBS 160.54</strain>
    </source>
</reference>
<dbReference type="VEuPathDB" id="FungiDB:G647_03588"/>
<sequence length="30" mass="3161">MSWLSSRPTTWTTLSSSSCGGRSGQVASSR</sequence>
<evidence type="ECO:0000313" key="3">
    <source>
        <dbReference type="Proteomes" id="UP000030678"/>
    </source>
</evidence>
<gene>
    <name evidence="2" type="ORF">G647_03588</name>
</gene>
<dbReference type="GeneID" id="19982081"/>
<dbReference type="PROSITE" id="PS51257">
    <property type="entry name" value="PROKAR_LIPOPROTEIN"/>
    <property type="match status" value="1"/>
</dbReference>
<evidence type="ECO:0000256" key="1">
    <source>
        <dbReference type="SAM" id="MobiDB-lite"/>
    </source>
</evidence>
<name>V9DBC9_9EURO</name>
<dbReference type="Proteomes" id="UP000030678">
    <property type="component" value="Unassembled WGS sequence"/>
</dbReference>
<organism evidence="2 3">
    <name type="scientific">Cladophialophora carrionii CBS 160.54</name>
    <dbReference type="NCBI Taxonomy" id="1279043"/>
    <lineage>
        <taxon>Eukaryota</taxon>
        <taxon>Fungi</taxon>
        <taxon>Dikarya</taxon>
        <taxon>Ascomycota</taxon>
        <taxon>Pezizomycotina</taxon>
        <taxon>Eurotiomycetes</taxon>
        <taxon>Chaetothyriomycetidae</taxon>
        <taxon>Chaetothyriales</taxon>
        <taxon>Herpotrichiellaceae</taxon>
        <taxon>Cladophialophora</taxon>
    </lineage>
</organism>
<evidence type="ECO:0000313" key="2">
    <source>
        <dbReference type="EMBL" id="ETI24219.1"/>
    </source>
</evidence>
<dbReference type="HOGENOM" id="CLU_3406320_0_0_1"/>
<dbReference type="AlphaFoldDB" id="V9DBC9"/>
<accession>V9DBC9</accession>
<protein>
    <submittedName>
        <fullName evidence="2">Uncharacterized protein</fullName>
    </submittedName>
</protein>
<dbReference type="RefSeq" id="XP_008726155.1">
    <property type="nucleotide sequence ID" value="XM_008727933.1"/>
</dbReference>
<dbReference type="EMBL" id="KB822704">
    <property type="protein sequence ID" value="ETI24219.1"/>
    <property type="molecule type" value="Genomic_DNA"/>
</dbReference>